<evidence type="ECO:0000256" key="1">
    <source>
        <dbReference type="ARBA" id="ARBA00022679"/>
    </source>
</evidence>
<dbReference type="SUPFAM" id="SSF56112">
    <property type="entry name" value="Protein kinase-like (PK-like)"/>
    <property type="match status" value="1"/>
</dbReference>
<dbReference type="InterPro" id="IPR017441">
    <property type="entry name" value="Protein_kinase_ATP_BS"/>
</dbReference>
<gene>
    <name evidence="10" type="ORF">BEMITA_LOCUS12167</name>
</gene>
<organism evidence="10 11">
    <name type="scientific">Bemisia tabaci</name>
    <name type="common">Sweetpotato whitefly</name>
    <name type="synonym">Aleurodes tabaci</name>
    <dbReference type="NCBI Taxonomy" id="7038"/>
    <lineage>
        <taxon>Eukaryota</taxon>
        <taxon>Metazoa</taxon>
        <taxon>Ecdysozoa</taxon>
        <taxon>Arthropoda</taxon>
        <taxon>Hexapoda</taxon>
        <taxon>Insecta</taxon>
        <taxon>Pterygota</taxon>
        <taxon>Neoptera</taxon>
        <taxon>Paraneoptera</taxon>
        <taxon>Hemiptera</taxon>
        <taxon>Sternorrhyncha</taxon>
        <taxon>Aleyrodoidea</taxon>
        <taxon>Aleyrodidae</taxon>
        <taxon>Aleyrodinae</taxon>
        <taxon>Bemisia</taxon>
    </lineage>
</organism>
<feature type="binding site" evidence="6">
    <location>
        <position position="63"/>
    </location>
    <ligand>
        <name>ATP</name>
        <dbReference type="ChEBI" id="CHEBI:30616"/>
    </ligand>
</feature>
<evidence type="ECO:0000256" key="8">
    <source>
        <dbReference type="SAM" id="MobiDB-lite"/>
    </source>
</evidence>
<dbReference type="KEGG" id="btab:109035828"/>
<protein>
    <recommendedName>
        <fullName evidence="5">NEK6-subfamily protein kinase</fullName>
        <ecNumber evidence="5">2.7.11.34</ecNumber>
    </recommendedName>
</protein>
<dbReference type="EMBL" id="OU963868">
    <property type="protein sequence ID" value="CAH0393805.1"/>
    <property type="molecule type" value="Genomic_DNA"/>
</dbReference>
<dbReference type="GO" id="GO:0005524">
    <property type="term" value="F:ATP binding"/>
    <property type="evidence" value="ECO:0007669"/>
    <property type="project" value="UniProtKB-UniRule"/>
</dbReference>
<keyword evidence="2 6" id="KW-0547">Nucleotide-binding</keyword>
<dbReference type="Pfam" id="PF00069">
    <property type="entry name" value="Pkinase"/>
    <property type="match status" value="1"/>
</dbReference>
<keyword evidence="1" id="KW-0808">Transferase</keyword>
<dbReference type="InterPro" id="IPR008271">
    <property type="entry name" value="Ser/Thr_kinase_AS"/>
</dbReference>
<dbReference type="GO" id="GO:0004674">
    <property type="term" value="F:protein serine/threonine kinase activity"/>
    <property type="evidence" value="ECO:0007669"/>
    <property type="project" value="UniProtKB-KW"/>
</dbReference>
<keyword evidence="3" id="KW-0418">Kinase</keyword>
<evidence type="ECO:0000256" key="4">
    <source>
        <dbReference type="ARBA" id="ARBA00022840"/>
    </source>
</evidence>
<dbReference type="SMART" id="SM00220">
    <property type="entry name" value="S_TKc"/>
    <property type="match status" value="1"/>
</dbReference>
<name>A0A9P0AIH6_BEMTA</name>
<dbReference type="AlphaFoldDB" id="A0A9P0AIH6"/>
<dbReference type="PROSITE" id="PS00108">
    <property type="entry name" value="PROTEIN_KINASE_ST"/>
    <property type="match status" value="1"/>
</dbReference>
<reference evidence="10" key="1">
    <citation type="submission" date="2021-12" db="EMBL/GenBank/DDBJ databases">
        <authorList>
            <person name="King R."/>
        </authorList>
    </citation>
    <scope>NUCLEOTIDE SEQUENCE</scope>
</reference>
<feature type="compositionally biased region" description="Low complexity" evidence="8">
    <location>
        <begin position="17"/>
        <end position="26"/>
    </location>
</feature>
<dbReference type="Gene3D" id="1.10.510.10">
    <property type="entry name" value="Transferase(Phosphotransferase) domain 1"/>
    <property type="match status" value="1"/>
</dbReference>
<evidence type="ECO:0000313" key="10">
    <source>
        <dbReference type="EMBL" id="CAH0393805.1"/>
    </source>
</evidence>
<dbReference type="Gene3D" id="3.30.200.20">
    <property type="entry name" value="Phosphorylase Kinase, domain 1"/>
    <property type="match status" value="1"/>
</dbReference>
<feature type="domain" description="Protein kinase" evidence="9">
    <location>
        <begin position="34"/>
        <end position="296"/>
    </location>
</feature>
<dbReference type="InterPro" id="IPR000719">
    <property type="entry name" value="Prot_kinase_dom"/>
</dbReference>
<dbReference type="EC" id="2.7.11.34" evidence="5"/>
<comment type="similarity">
    <text evidence="7">Belongs to the protein kinase superfamily.</text>
</comment>
<evidence type="ECO:0000259" key="9">
    <source>
        <dbReference type="PROSITE" id="PS50011"/>
    </source>
</evidence>
<evidence type="ECO:0000256" key="6">
    <source>
        <dbReference type="PROSITE-ProRule" id="PRU10141"/>
    </source>
</evidence>
<dbReference type="PROSITE" id="PS00107">
    <property type="entry name" value="PROTEIN_KINASE_ATP"/>
    <property type="match status" value="1"/>
</dbReference>
<evidence type="ECO:0000256" key="7">
    <source>
        <dbReference type="RuleBase" id="RU000304"/>
    </source>
</evidence>
<dbReference type="PANTHER" id="PTHR43289">
    <property type="entry name" value="MITOGEN-ACTIVATED PROTEIN KINASE KINASE KINASE 20-RELATED"/>
    <property type="match status" value="1"/>
</dbReference>
<keyword evidence="7" id="KW-0723">Serine/threonine-protein kinase</keyword>
<dbReference type="PROSITE" id="PS50011">
    <property type="entry name" value="PROTEIN_KINASE_DOM"/>
    <property type="match status" value="1"/>
</dbReference>
<keyword evidence="4 6" id="KW-0067">ATP-binding</keyword>
<proteinExistence type="inferred from homology"/>
<sequence>MSQAGEVEISTATHVSQDQQGQQDQQKGNSTGNFKVDKPIGKGNFSVVFKATCQTTGKLVALKKVYIYDMKDPEARVECIKEINLLKSLDHPNIVRYYSSFITPGELNIVLELADAGDLSRVIKNYISKRHLIPEPTIWKYFIQICNGIYFMHARRIMHRDIKPANIFIMGDGNIKVGDLGMGRYFSPKTLAAQTIIGTPYYMSPERIRGKGYDFKSDVWSLGCLLYEMASLQSPFAGQKTNLYALCRKIGNCDFAPIPSDCYSDQFQSLVECCMTPEATARPSIGYVRNVAAEMMALCSYKANNCFAGSNTSLQIDQAEGL</sequence>
<accession>A0A9P0AIH6</accession>
<dbReference type="PIRSF" id="PIRSF000654">
    <property type="entry name" value="Integrin-linked_kinase"/>
    <property type="match status" value="1"/>
</dbReference>
<evidence type="ECO:0000256" key="2">
    <source>
        <dbReference type="ARBA" id="ARBA00022741"/>
    </source>
</evidence>
<feature type="region of interest" description="Disordered" evidence="8">
    <location>
        <begin position="1"/>
        <end position="37"/>
    </location>
</feature>
<evidence type="ECO:0000313" key="11">
    <source>
        <dbReference type="Proteomes" id="UP001152759"/>
    </source>
</evidence>
<dbReference type="InterPro" id="IPR011009">
    <property type="entry name" value="Kinase-like_dom_sf"/>
</dbReference>
<evidence type="ECO:0000256" key="5">
    <source>
        <dbReference type="ARBA" id="ARBA00039067"/>
    </source>
</evidence>
<keyword evidence="11" id="KW-1185">Reference proteome</keyword>
<evidence type="ECO:0000256" key="3">
    <source>
        <dbReference type="ARBA" id="ARBA00022777"/>
    </source>
</evidence>
<dbReference type="Proteomes" id="UP001152759">
    <property type="component" value="Chromosome 7"/>
</dbReference>
<dbReference type="PANTHER" id="PTHR43289:SF6">
    <property type="entry name" value="SERINE_THREONINE-PROTEIN KINASE NEKL-3"/>
    <property type="match status" value="1"/>
</dbReference>